<accession>U5D2B0</accession>
<feature type="region of interest" description="Disordered" evidence="2">
    <location>
        <begin position="22"/>
        <end position="49"/>
    </location>
</feature>
<gene>
    <name evidence="3" type="ORF">AMTR_s00174p00065990</name>
</gene>
<dbReference type="InterPro" id="IPR003676">
    <property type="entry name" value="SAUR_fam"/>
</dbReference>
<protein>
    <submittedName>
        <fullName evidence="3">Uncharacterized protein</fullName>
    </submittedName>
</protein>
<dbReference type="PANTHER" id="PTHR31374:SF198">
    <property type="entry name" value="AUXIN-RESPONSIVE PROTEIN SAUR72"/>
    <property type="match status" value="1"/>
</dbReference>
<evidence type="ECO:0000313" key="4">
    <source>
        <dbReference type="Proteomes" id="UP000017836"/>
    </source>
</evidence>
<dbReference type="OMA" id="GHSDPGC"/>
<dbReference type="Gramene" id="ERN14498">
    <property type="protein sequence ID" value="ERN14498"/>
    <property type="gene ID" value="AMTR_s00174p00065990"/>
</dbReference>
<name>U5D2B0_AMBTC</name>
<dbReference type="OrthoDB" id="838391at2759"/>
<dbReference type="KEGG" id="atr:18442754"/>
<dbReference type="PANTHER" id="PTHR31374">
    <property type="entry name" value="AUXIN-INDUCED PROTEIN-LIKE-RELATED"/>
    <property type="match status" value="1"/>
</dbReference>
<evidence type="ECO:0000313" key="3">
    <source>
        <dbReference type="EMBL" id="ERN14498.1"/>
    </source>
</evidence>
<evidence type="ECO:0000256" key="1">
    <source>
        <dbReference type="ARBA" id="ARBA00006974"/>
    </source>
</evidence>
<dbReference type="Proteomes" id="UP000017836">
    <property type="component" value="Unassembled WGS sequence"/>
</dbReference>
<reference evidence="4" key="1">
    <citation type="journal article" date="2013" name="Science">
        <title>The Amborella genome and the evolution of flowering plants.</title>
        <authorList>
            <consortium name="Amborella Genome Project"/>
        </authorList>
    </citation>
    <scope>NUCLEOTIDE SEQUENCE [LARGE SCALE GENOMIC DNA]</scope>
</reference>
<dbReference type="GO" id="GO:0009733">
    <property type="term" value="P:response to auxin"/>
    <property type="evidence" value="ECO:0007669"/>
    <property type="project" value="InterPro"/>
</dbReference>
<organism evidence="3 4">
    <name type="scientific">Amborella trichopoda</name>
    <dbReference type="NCBI Taxonomy" id="13333"/>
    <lineage>
        <taxon>Eukaryota</taxon>
        <taxon>Viridiplantae</taxon>
        <taxon>Streptophyta</taxon>
        <taxon>Embryophyta</taxon>
        <taxon>Tracheophyta</taxon>
        <taxon>Spermatophyta</taxon>
        <taxon>Magnoliopsida</taxon>
        <taxon>Amborellales</taxon>
        <taxon>Amborellaceae</taxon>
        <taxon>Amborella</taxon>
    </lineage>
</organism>
<sequence length="129" mass="14958">MKYLIRRLSRVHESPDFVLLPSNPLSSMDGKESKGAKNRRVKRQSRRSFKGRVPVHVGEEMERFSVSAELLNNPVFCELLKRSAQEYGYEQEGVLRIPCPVHVFRQLLQCLEQHGDIHELQRMTSLALL</sequence>
<dbReference type="AlphaFoldDB" id="U5D2B0"/>
<dbReference type="Pfam" id="PF02519">
    <property type="entry name" value="Auxin_inducible"/>
    <property type="match status" value="1"/>
</dbReference>
<dbReference type="EMBL" id="KI392534">
    <property type="protein sequence ID" value="ERN14498.1"/>
    <property type="molecule type" value="Genomic_DNA"/>
</dbReference>
<proteinExistence type="inferred from homology"/>
<dbReference type="HOGENOM" id="CLU_098106_7_1_1"/>
<evidence type="ECO:0000256" key="2">
    <source>
        <dbReference type="SAM" id="MobiDB-lite"/>
    </source>
</evidence>
<feature type="compositionally biased region" description="Basic residues" evidence="2">
    <location>
        <begin position="36"/>
        <end position="49"/>
    </location>
</feature>
<comment type="similarity">
    <text evidence="1">Belongs to the ARG7 family.</text>
</comment>
<keyword evidence="4" id="KW-1185">Reference proteome</keyword>